<protein>
    <submittedName>
        <fullName evidence="1">Uncharacterized protein</fullName>
    </submittedName>
</protein>
<dbReference type="EMBL" id="SPHZ02000004">
    <property type="protein sequence ID" value="KAF0921569.1"/>
    <property type="molecule type" value="Genomic_DNA"/>
</dbReference>
<organism evidence="1 2">
    <name type="scientific">Oryza meyeriana var. granulata</name>
    <dbReference type="NCBI Taxonomy" id="110450"/>
    <lineage>
        <taxon>Eukaryota</taxon>
        <taxon>Viridiplantae</taxon>
        <taxon>Streptophyta</taxon>
        <taxon>Embryophyta</taxon>
        <taxon>Tracheophyta</taxon>
        <taxon>Spermatophyta</taxon>
        <taxon>Magnoliopsida</taxon>
        <taxon>Liliopsida</taxon>
        <taxon>Poales</taxon>
        <taxon>Poaceae</taxon>
        <taxon>BOP clade</taxon>
        <taxon>Oryzoideae</taxon>
        <taxon>Oryzeae</taxon>
        <taxon>Oryzinae</taxon>
        <taxon>Oryza</taxon>
        <taxon>Oryza meyeriana</taxon>
    </lineage>
</organism>
<dbReference type="AlphaFoldDB" id="A0A6G1E9Z3"/>
<sequence length="68" mass="7607">MPGCGNLGLLCCRLVVRHQWLRAQLMAEVIRSTPGELTHRLEELLGGVLQWFGGGRGITRDVSRIYLC</sequence>
<comment type="caution">
    <text evidence="1">The sequence shown here is derived from an EMBL/GenBank/DDBJ whole genome shotgun (WGS) entry which is preliminary data.</text>
</comment>
<accession>A0A6G1E9Z3</accession>
<evidence type="ECO:0000313" key="1">
    <source>
        <dbReference type="EMBL" id="KAF0921569.1"/>
    </source>
</evidence>
<reference evidence="1 2" key="1">
    <citation type="submission" date="2019-11" db="EMBL/GenBank/DDBJ databases">
        <title>Whole genome sequence of Oryza granulata.</title>
        <authorList>
            <person name="Li W."/>
        </authorList>
    </citation>
    <scope>NUCLEOTIDE SEQUENCE [LARGE SCALE GENOMIC DNA]</scope>
    <source>
        <strain evidence="2">cv. Menghai</strain>
        <tissue evidence="1">Leaf</tissue>
    </source>
</reference>
<gene>
    <name evidence="1" type="ORF">E2562_009770</name>
</gene>
<evidence type="ECO:0000313" key="2">
    <source>
        <dbReference type="Proteomes" id="UP000479710"/>
    </source>
</evidence>
<name>A0A6G1E9Z3_9ORYZ</name>
<dbReference type="Proteomes" id="UP000479710">
    <property type="component" value="Unassembled WGS sequence"/>
</dbReference>
<keyword evidence="2" id="KW-1185">Reference proteome</keyword>
<proteinExistence type="predicted"/>